<dbReference type="InterPro" id="IPR006439">
    <property type="entry name" value="HAD-SF_hydro_IA"/>
</dbReference>
<dbReference type="Pfam" id="PF00702">
    <property type="entry name" value="Hydrolase"/>
    <property type="match status" value="1"/>
</dbReference>
<keyword evidence="2 3" id="KW-0378">Hydrolase</keyword>
<dbReference type="EC" id="3.8.1.2" evidence="3"/>
<dbReference type="Gene3D" id="3.40.50.1000">
    <property type="entry name" value="HAD superfamily/HAD-like"/>
    <property type="match status" value="1"/>
</dbReference>
<dbReference type="InterPro" id="IPR006328">
    <property type="entry name" value="2-HAD"/>
</dbReference>
<accession>A0A1G7UWV5</accession>
<evidence type="ECO:0000313" key="4">
    <source>
        <dbReference type="EMBL" id="SDG51987.1"/>
    </source>
</evidence>
<dbReference type="InterPro" id="IPR051540">
    <property type="entry name" value="S-2-haloacid_dehalogenase"/>
</dbReference>
<gene>
    <name evidence="4" type="ORF">SAMN05216571_11730</name>
</gene>
<reference evidence="4 5" key="1">
    <citation type="submission" date="2016-10" db="EMBL/GenBank/DDBJ databases">
        <authorList>
            <person name="de Groot N.N."/>
        </authorList>
    </citation>
    <scope>NUCLEOTIDE SEQUENCE [LARGE SCALE GENOMIC DNA]</scope>
    <source>
        <strain evidence="4 5">BH539</strain>
    </source>
</reference>
<dbReference type="SFLD" id="SFLDS00003">
    <property type="entry name" value="Haloacid_Dehalogenase"/>
    <property type="match status" value="1"/>
</dbReference>
<keyword evidence="5" id="KW-1185">Reference proteome</keyword>
<dbReference type="STRING" id="284577.SAMN05216571_11730"/>
<evidence type="ECO:0000256" key="1">
    <source>
        <dbReference type="ARBA" id="ARBA00008106"/>
    </source>
</evidence>
<dbReference type="PANTHER" id="PTHR43316">
    <property type="entry name" value="HYDROLASE, HALOACID DELAHOGENASE-RELATED"/>
    <property type="match status" value="1"/>
</dbReference>
<proteinExistence type="inferred from homology"/>
<comment type="function">
    <text evidence="3">Catalyzes the hydrolytic dehalogenation of small (S)-2-haloalkanoic acids to yield the corresponding (R)-2-hydroxyalkanoic acids.</text>
</comment>
<dbReference type="RefSeq" id="WP_092528463.1">
    <property type="nucleotide sequence ID" value="NZ_FNCI01000017.1"/>
</dbReference>
<dbReference type="EMBL" id="FNCI01000017">
    <property type="protein sequence ID" value="SDG51987.1"/>
    <property type="molecule type" value="Genomic_DNA"/>
</dbReference>
<dbReference type="Gene3D" id="1.10.150.240">
    <property type="entry name" value="Putative phosphatase, domain 2"/>
    <property type="match status" value="1"/>
</dbReference>
<sequence>MAGADRVEVLAFDVFGTVVDWYGSIAREVDALGLDVDGGEFALAWRAGYKPAMQRVQSGELGWTHLDDLHRGILDQLLERFAITSLSEADKRHLNRVWHRLDPWPDAVEGLTRLKRRFTLCTLSNGNLGLLTNMAKRAGLPWDCILSAEVFRQYKPHPDTYLGVADVFDVPPAAVMMVAAHQEDLDSARCHGLRTAYIERPHEFGMAASKDVSGALDNDLHAASLVGLAERLGC</sequence>
<dbReference type="InterPro" id="IPR036412">
    <property type="entry name" value="HAD-like_sf"/>
</dbReference>
<protein>
    <recommendedName>
        <fullName evidence="3">(S)-2-haloacid dehalogenase</fullName>
        <ecNumber evidence="3">3.8.1.2</ecNumber>
    </recommendedName>
    <alternativeName>
        <fullName evidence="3">2-haloalkanoic acid dehalogenase</fullName>
    </alternativeName>
    <alternativeName>
        <fullName evidence="3">Halocarboxylic acid halidohydrolase</fullName>
    </alternativeName>
    <alternativeName>
        <fullName evidence="3">L-2-haloacid dehalogenase</fullName>
    </alternativeName>
</protein>
<name>A0A1G7UWV5_9GAMM</name>
<dbReference type="SUPFAM" id="SSF56784">
    <property type="entry name" value="HAD-like"/>
    <property type="match status" value="1"/>
</dbReference>
<dbReference type="AlphaFoldDB" id="A0A1G7UWV5"/>
<comment type="catalytic activity">
    <reaction evidence="3">
        <text>an (S)-2-haloacid + H2O = a (2R)-2-hydroxycarboxylate + a halide anion + H(+)</text>
        <dbReference type="Rhea" id="RHEA:11192"/>
        <dbReference type="ChEBI" id="CHEBI:15377"/>
        <dbReference type="ChEBI" id="CHEBI:15378"/>
        <dbReference type="ChEBI" id="CHEBI:16042"/>
        <dbReference type="ChEBI" id="CHEBI:58314"/>
        <dbReference type="ChEBI" id="CHEBI:137405"/>
        <dbReference type="EC" id="3.8.1.2"/>
    </reaction>
</comment>
<dbReference type="GO" id="GO:0018784">
    <property type="term" value="F:(S)-2-haloacid dehalogenase activity"/>
    <property type="evidence" value="ECO:0007669"/>
    <property type="project" value="UniProtKB-UniRule"/>
</dbReference>
<dbReference type="InterPro" id="IPR023214">
    <property type="entry name" value="HAD_sf"/>
</dbReference>
<evidence type="ECO:0000313" key="5">
    <source>
        <dbReference type="Proteomes" id="UP000198641"/>
    </source>
</evidence>
<evidence type="ECO:0000256" key="2">
    <source>
        <dbReference type="ARBA" id="ARBA00022801"/>
    </source>
</evidence>
<dbReference type="NCBIfam" id="TIGR01428">
    <property type="entry name" value="HAD_type_II"/>
    <property type="match status" value="1"/>
</dbReference>
<dbReference type="OrthoDB" id="5865007at2"/>
<dbReference type="PANTHER" id="PTHR43316:SF3">
    <property type="entry name" value="HALOACID DEHALOGENASE, TYPE II (AFU_ORTHOLOGUE AFUA_2G07750)-RELATED"/>
    <property type="match status" value="1"/>
</dbReference>
<dbReference type="NCBIfam" id="TIGR01493">
    <property type="entry name" value="HAD-SF-IA-v2"/>
    <property type="match status" value="1"/>
</dbReference>
<organism evidence="4 5">
    <name type="scientific">Onishia taeanensis</name>
    <dbReference type="NCBI Taxonomy" id="284577"/>
    <lineage>
        <taxon>Bacteria</taxon>
        <taxon>Pseudomonadati</taxon>
        <taxon>Pseudomonadota</taxon>
        <taxon>Gammaproteobacteria</taxon>
        <taxon>Oceanospirillales</taxon>
        <taxon>Halomonadaceae</taxon>
        <taxon>Onishia</taxon>
    </lineage>
</organism>
<dbReference type="CDD" id="cd02588">
    <property type="entry name" value="HAD_L2-DEX"/>
    <property type="match status" value="1"/>
</dbReference>
<dbReference type="PRINTS" id="PR00413">
    <property type="entry name" value="HADHALOGNASE"/>
</dbReference>
<dbReference type="Proteomes" id="UP000198641">
    <property type="component" value="Unassembled WGS sequence"/>
</dbReference>
<dbReference type="SFLD" id="SFLDG01129">
    <property type="entry name" value="C1.5:_HAD__Beta-PGM__Phosphata"/>
    <property type="match status" value="1"/>
</dbReference>
<evidence type="ECO:0000256" key="3">
    <source>
        <dbReference type="RuleBase" id="RU368077"/>
    </source>
</evidence>
<dbReference type="InterPro" id="IPR023198">
    <property type="entry name" value="PGP-like_dom2"/>
</dbReference>
<comment type="similarity">
    <text evidence="1 3">Belongs to the HAD-like hydrolase superfamily. S-2-haloalkanoic acid dehalogenase family.</text>
</comment>